<keyword evidence="4" id="KW-1185">Reference proteome</keyword>
<accession>A0A9W7E208</accession>
<dbReference type="OrthoDB" id="79455at2759"/>
<organism evidence="3 4">
    <name type="scientific">Triparma retinervis</name>
    <dbReference type="NCBI Taxonomy" id="2557542"/>
    <lineage>
        <taxon>Eukaryota</taxon>
        <taxon>Sar</taxon>
        <taxon>Stramenopiles</taxon>
        <taxon>Ochrophyta</taxon>
        <taxon>Bolidophyceae</taxon>
        <taxon>Parmales</taxon>
        <taxon>Triparmaceae</taxon>
        <taxon>Triparma</taxon>
    </lineage>
</organism>
<feature type="non-terminal residue" evidence="3">
    <location>
        <position position="1"/>
    </location>
</feature>
<evidence type="ECO:0000313" key="4">
    <source>
        <dbReference type="Proteomes" id="UP001165082"/>
    </source>
</evidence>
<dbReference type="SUPFAM" id="SSF68906">
    <property type="entry name" value="SAP domain"/>
    <property type="match status" value="1"/>
</dbReference>
<name>A0A9W7E208_9STRA</name>
<feature type="region of interest" description="Disordered" evidence="1">
    <location>
        <begin position="47"/>
        <end position="66"/>
    </location>
</feature>
<dbReference type="EMBL" id="BRXZ01005233">
    <property type="protein sequence ID" value="GMH62390.1"/>
    <property type="molecule type" value="Genomic_DNA"/>
</dbReference>
<sequence>EHGGGNRCQTEKCNKGAQGKNENKVFACTEHGGGVKTTLIKRLNEASAAGASTKRSIDEVEGDVEEAPAAKKAVVEETVGFEKLRVAELRAECTKRGLDTKGVKAALVKKLRDWVEEEEEEEAMERARSLGS</sequence>
<dbReference type="Gene3D" id="1.10.720.30">
    <property type="entry name" value="SAP domain"/>
    <property type="match status" value="1"/>
</dbReference>
<comment type="caution">
    <text evidence="3">The sequence shown here is derived from an EMBL/GenBank/DDBJ whole genome shotgun (WGS) entry which is preliminary data.</text>
</comment>
<dbReference type="InterPro" id="IPR003034">
    <property type="entry name" value="SAP_dom"/>
</dbReference>
<feature type="domain" description="SAP" evidence="2">
    <location>
        <begin position="81"/>
        <end position="115"/>
    </location>
</feature>
<evidence type="ECO:0000313" key="3">
    <source>
        <dbReference type="EMBL" id="GMH62390.1"/>
    </source>
</evidence>
<proteinExistence type="predicted"/>
<gene>
    <name evidence="3" type="ORF">TrRE_jg6934</name>
</gene>
<evidence type="ECO:0000259" key="2">
    <source>
        <dbReference type="PROSITE" id="PS50800"/>
    </source>
</evidence>
<dbReference type="Proteomes" id="UP001165082">
    <property type="component" value="Unassembled WGS sequence"/>
</dbReference>
<dbReference type="Pfam" id="PF02037">
    <property type="entry name" value="SAP"/>
    <property type="match status" value="1"/>
</dbReference>
<reference evidence="3" key="1">
    <citation type="submission" date="2022-07" db="EMBL/GenBank/DDBJ databases">
        <title>Genome analysis of Parmales, a sister group of diatoms, reveals the evolutionary specialization of diatoms from phago-mixotrophs to photoautotrophs.</title>
        <authorList>
            <person name="Ban H."/>
            <person name="Sato S."/>
            <person name="Yoshikawa S."/>
            <person name="Kazumasa Y."/>
            <person name="Nakamura Y."/>
            <person name="Ichinomiya M."/>
            <person name="Saitoh K."/>
            <person name="Sato N."/>
            <person name="Blanc-Mathieu R."/>
            <person name="Endo H."/>
            <person name="Kuwata A."/>
            <person name="Ogata H."/>
        </authorList>
    </citation>
    <scope>NUCLEOTIDE SEQUENCE</scope>
</reference>
<dbReference type="InterPro" id="IPR036361">
    <property type="entry name" value="SAP_dom_sf"/>
</dbReference>
<dbReference type="SMART" id="SM00513">
    <property type="entry name" value="SAP"/>
    <property type="match status" value="1"/>
</dbReference>
<dbReference type="PROSITE" id="PS50800">
    <property type="entry name" value="SAP"/>
    <property type="match status" value="1"/>
</dbReference>
<protein>
    <recommendedName>
        <fullName evidence="2">SAP domain-containing protein</fullName>
    </recommendedName>
</protein>
<dbReference type="AlphaFoldDB" id="A0A9W7E208"/>
<evidence type="ECO:0000256" key="1">
    <source>
        <dbReference type="SAM" id="MobiDB-lite"/>
    </source>
</evidence>